<accession>A0ABT5VAX7</accession>
<comment type="caution">
    <text evidence="1">The sequence shown here is derived from an EMBL/GenBank/DDBJ whole genome shotgun (WGS) entry which is preliminary data.</text>
</comment>
<proteinExistence type="predicted"/>
<evidence type="ECO:0000313" key="1">
    <source>
        <dbReference type="EMBL" id="MDE5412631.1"/>
    </source>
</evidence>
<dbReference type="GO" id="GO:0003677">
    <property type="term" value="F:DNA binding"/>
    <property type="evidence" value="ECO:0007669"/>
    <property type="project" value="UniProtKB-KW"/>
</dbReference>
<keyword evidence="1" id="KW-0238">DNA-binding</keyword>
<protein>
    <submittedName>
        <fullName evidence="1">Excisionase family DNA-binding protein</fullName>
    </submittedName>
</protein>
<sequence>MYISVKELAEYLSLPEEYLIEQIRRGNVKAIFDGQQYLVNKDQFEWHKQQLELKFEELRREALEDIPEDIDVKDED</sequence>
<gene>
    <name evidence="1" type="ORF">N7Z68_04475</name>
</gene>
<dbReference type="EMBL" id="JAOTPO010000002">
    <property type="protein sequence ID" value="MDE5412631.1"/>
    <property type="molecule type" value="Genomic_DNA"/>
</dbReference>
<dbReference type="Proteomes" id="UP001148125">
    <property type="component" value="Unassembled WGS sequence"/>
</dbReference>
<dbReference type="NCBIfam" id="TIGR01764">
    <property type="entry name" value="excise"/>
    <property type="match status" value="1"/>
</dbReference>
<keyword evidence="2" id="KW-1185">Reference proteome</keyword>
<organism evidence="1 2">
    <name type="scientific">Alkalihalobacterium chitinilyticum</name>
    <dbReference type="NCBI Taxonomy" id="2980103"/>
    <lineage>
        <taxon>Bacteria</taxon>
        <taxon>Bacillati</taxon>
        <taxon>Bacillota</taxon>
        <taxon>Bacilli</taxon>
        <taxon>Bacillales</taxon>
        <taxon>Bacillaceae</taxon>
        <taxon>Alkalihalobacterium</taxon>
    </lineage>
</organism>
<dbReference type="InterPro" id="IPR010093">
    <property type="entry name" value="SinI_DNA-bd"/>
</dbReference>
<name>A0ABT5VAX7_9BACI</name>
<reference evidence="1" key="1">
    <citation type="submission" date="2024-05" db="EMBL/GenBank/DDBJ databases">
        <title>Alkalihalobacillus sp. strain MEB203 novel alkaliphilic bacterium from Lonar Lake, India.</title>
        <authorList>
            <person name="Joshi A."/>
            <person name="Thite S."/>
            <person name="Mengade P."/>
        </authorList>
    </citation>
    <scope>NUCLEOTIDE SEQUENCE</scope>
    <source>
        <strain evidence="1">MEB 203</strain>
    </source>
</reference>
<evidence type="ECO:0000313" key="2">
    <source>
        <dbReference type="Proteomes" id="UP001148125"/>
    </source>
</evidence>
<dbReference type="RefSeq" id="WP_275117260.1">
    <property type="nucleotide sequence ID" value="NZ_JAOTPO010000002.1"/>
</dbReference>